<keyword evidence="4 7" id="KW-0863">Zinc-finger</keyword>
<evidence type="ECO:0000256" key="3">
    <source>
        <dbReference type="ARBA" id="ARBA00022737"/>
    </source>
</evidence>
<feature type="compositionally biased region" description="Polar residues" evidence="8">
    <location>
        <begin position="883"/>
        <end position="895"/>
    </location>
</feature>
<dbReference type="InterPro" id="IPR051059">
    <property type="entry name" value="VerF-like"/>
</dbReference>
<feature type="region of interest" description="Disordered" evidence="8">
    <location>
        <begin position="374"/>
        <end position="420"/>
    </location>
</feature>
<feature type="region of interest" description="Disordered" evidence="8">
    <location>
        <begin position="493"/>
        <end position="521"/>
    </location>
</feature>
<dbReference type="Gene3D" id="3.30.160.60">
    <property type="entry name" value="Classic Zinc Finger"/>
    <property type="match status" value="2"/>
</dbReference>
<dbReference type="InterPro" id="IPR036236">
    <property type="entry name" value="Znf_C2H2_sf"/>
</dbReference>
<dbReference type="InterPro" id="IPR013087">
    <property type="entry name" value="Znf_C2H2_type"/>
</dbReference>
<dbReference type="InterPro" id="IPR007219">
    <property type="entry name" value="XnlR_reg_dom"/>
</dbReference>
<dbReference type="GO" id="GO:0000981">
    <property type="term" value="F:DNA-binding transcription factor activity, RNA polymerase II-specific"/>
    <property type="evidence" value="ECO:0007669"/>
    <property type="project" value="InterPro"/>
</dbReference>
<dbReference type="GeneID" id="90071096"/>
<feature type="compositionally biased region" description="Polar residues" evidence="8">
    <location>
        <begin position="863"/>
        <end position="875"/>
    </location>
</feature>
<evidence type="ECO:0000256" key="2">
    <source>
        <dbReference type="ARBA" id="ARBA00022723"/>
    </source>
</evidence>
<dbReference type="Proteomes" id="UP001360560">
    <property type="component" value="Unassembled WGS sequence"/>
</dbReference>
<dbReference type="RefSeq" id="XP_064850117.1">
    <property type="nucleotide sequence ID" value="XM_064994045.1"/>
</dbReference>
<dbReference type="PROSITE" id="PS50157">
    <property type="entry name" value="ZINC_FINGER_C2H2_2"/>
    <property type="match status" value="2"/>
</dbReference>
<evidence type="ECO:0000256" key="7">
    <source>
        <dbReference type="PROSITE-ProRule" id="PRU00042"/>
    </source>
</evidence>
<accession>A0AAV5QEE5</accession>
<keyword evidence="3" id="KW-0677">Repeat</keyword>
<dbReference type="PROSITE" id="PS00028">
    <property type="entry name" value="ZINC_FINGER_C2H2_1"/>
    <property type="match status" value="2"/>
</dbReference>
<dbReference type="GO" id="GO:0006351">
    <property type="term" value="P:DNA-templated transcription"/>
    <property type="evidence" value="ECO:0007669"/>
    <property type="project" value="InterPro"/>
</dbReference>
<gene>
    <name evidence="10" type="ORF">DASC09_004420</name>
</gene>
<dbReference type="Pfam" id="PF04082">
    <property type="entry name" value="Fungal_trans"/>
    <property type="match status" value="1"/>
</dbReference>
<dbReference type="GO" id="GO:0000785">
    <property type="term" value="C:chromatin"/>
    <property type="evidence" value="ECO:0007669"/>
    <property type="project" value="TreeGrafter"/>
</dbReference>
<keyword evidence="5" id="KW-0862">Zinc</keyword>
<proteinExistence type="predicted"/>
<dbReference type="Pfam" id="PF00096">
    <property type="entry name" value="zf-C2H2"/>
    <property type="match status" value="1"/>
</dbReference>
<dbReference type="GO" id="GO:0000978">
    <property type="term" value="F:RNA polymerase II cis-regulatory region sequence-specific DNA binding"/>
    <property type="evidence" value="ECO:0007669"/>
    <property type="project" value="InterPro"/>
</dbReference>
<dbReference type="SUPFAM" id="SSF57667">
    <property type="entry name" value="beta-beta-alpha zinc fingers"/>
    <property type="match status" value="1"/>
</dbReference>
<evidence type="ECO:0000313" key="11">
    <source>
        <dbReference type="Proteomes" id="UP001360560"/>
    </source>
</evidence>
<feature type="region of interest" description="Disordered" evidence="8">
    <location>
        <begin position="155"/>
        <end position="208"/>
    </location>
</feature>
<sequence length="1729" mass="189898">MSEDTGQPPPTHPSFPSGGVNSNLNILPSQPIPKKSAIIKTDRPRPHVCLICTRAFARLEHLKRHERSHTNEKPFQCAACGRCFARRDLVLRHQQKLHAGLLSANNTNNNNNNSGSNSGGTDKAKGKLKNYSGNIIEHKNNTEKIKPLPGQITQPLQQEKARQSQKLAPQNNSLKPQVPSPLLQASGIGGLPNQFLSPLQEPQPTSDKLISPINNNQATFFEAQSNSNSASPNDSIYQPFSPASTLNSNSMSRSGTNDGLGLGPINSLNSLSGGVAGAKPNATGDFPSSNGGPMMSLSNSIGNIKNISNNSALKKTNSDPAFAKRAALKSSQKPLPAMTRMSSHAINDNDAIEIDGESEDEDLLTSFQMFHTNSETKNSMIPSKTSDNIPATSNPAGSHNPQTDYSKHHPHPHHHHRHASFSATSMISYTSPFEALNIVSHDTVPEAPHQVGFSTPQMSAQELVEKAVMAGVDLEALGVDWGGLEGFHLDGVEQHSQHQKQQSYNQQTGYLKSEQQNTGEGHSLFHNHAAFQSHDVNKNDSTQLQGHSPNVSPSSKPKEQMDHTIFSNSDNTGQANDLFNQHSYYDVNSNYRNNNGYIGFEHDGHEMTPFQYSLFGNSHDHNYGHSHQHRDTHSDRQRMTISGQNVSTVLNMNSGNGSISTNPSEVPSHTHHDQREEYVDLPALQEFLHTGTIGGGAGFDDYRSLRRWVALHGGQVENVDEDLENNVDEDLENNDEEMNNKDIKSDKQNFKHEDKKLVNDFRTENNSNRVYHNMASGIPMNGKGEQNVVDILDENWLDEFIRTPLNSGHHLQYDINHIGFVDRQQYQEGLVQESDSNGSPVAASPVLSVTTNVPAGATVGVQNTLSTQNPTNSMAPASGRGTIINNNKKVGSTVSGRITKNPLAKTLSGSAKPTSSIKTGIPLSKGFSSSAAGGNVSVAAGKSVGAAKPVVGFGKVAGKGGKIMAKTGSKKDKNSRIMIAGTDIASLFRDRQLDLFKQQTQAQGKPLANTNSNINSPNVNSFGNSPSFSGLTSPIASVNSSNNNFISNGLRSSSGSGTGSPYPNSFALSNGDDISNTGIKSAAMSSAASNNSFLNTINMHASYPSELKFDLFTKKIRDHIIESNGLSEGQFPSIGELNSYSFLYCKEFDAYFPFVHLPSIESTIENIPLLLAVAAIGALYSFHSSNSLLLFGVSKFYIHNFLETNKNVQHDDIPLWLIQCLTLNMFLGIFNNDESLNKSIAKQLNSLIYLVKKCSLHLPLEQFITPPPIFDATSTQNDHNTTPLILKNNFDYFILAQSRIRTVHTILLISVLFDTLIGAPIVLKSEDLQCGTPCPNEAYWKAPNYQKWFQLLHGDNIVIDSKFALIQLSNGGSFTELISSLVNHNYLDLVNRQVGLKVLLSLLMYIHQTIYERRMESRRQEMNDGLRAMKWRMNDRVELESLLKYWELLFIRNEGILIPNTSNLALINKSPILKLILPLLSFSKIRLCLSVTPILERVWVKDWEGMNEQLTLIENDPEALRESSRYALNIIELWIDLISVHNDAQKTSRKTPIFFLTCTFTSILFLTEYLHTIEKLTITYANSLVDKQNSSKSILTAIDTALFIRVSKVLRKVSTTLTPDNANTRSFTEFLTFQASGSLEFDNLSEDANKLGQSGIPKSETTTEDSMDKLICFIRSSRLSSKCLYLGIRILADAPIWPAAVLFAEALRARSMAISGTTDATPNSSVNSG</sequence>
<feature type="compositionally biased region" description="Polar residues" evidence="8">
    <location>
        <begin position="224"/>
        <end position="257"/>
    </location>
</feature>
<feature type="compositionally biased region" description="Polar residues" evidence="8">
    <location>
        <begin position="164"/>
        <end position="175"/>
    </location>
</feature>
<evidence type="ECO:0000256" key="8">
    <source>
        <dbReference type="SAM" id="MobiDB-lite"/>
    </source>
</evidence>
<feature type="compositionally biased region" description="Polar residues" evidence="8">
    <location>
        <begin position="565"/>
        <end position="574"/>
    </location>
</feature>
<feature type="compositionally biased region" description="Polar residues" evidence="8">
    <location>
        <begin position="374"/>
        <end position="404"/>
    </location>
</feature>
<evidence type="ECO:0000313" key="10">
    <source>
        <dbReference type="EMBL" id="GMM33117.1"/>
    </source>
</evidence>
<feature type="compositionally biased region" description="Low complexity" evidence="8">
    <location>
        <begin position="101"/>
        <end position="121"/>
    </location>
</feature>
<feature type="region of interest" description="Disordered" evidence="8">
    <location>
        <begin position="998"/>
        <end position="1021"/>
    </location>
</feature>
<protein>
    <submittedName>
        <fullName evidence="10">Tda9 protein</fullName>
    </submittedName>
</protein>
<dbReference type="FunFam" id="3.30.160.60:FF:002058">
    <property type="entry name" value="YML081W-like protein"/>
    <property type="match status" value="1"/>
</dbReference>
<feature type="region of interest" description="Disordered" evidence="8">
    <location>
        <begin position="863"/>
        <end position="895"/>
    </location>
</feature>
<dbReference type="FunFam" id="3.30.160.60:FF:000065">
    <property type="entry name" value="B-cell CLL/lymphoma 6, member B"/>
    <property type="match status" value="1"/>
</dbReference>
<evidence type="ECO:0000256" key="1">
    <source>
        <dbReference type="ARBA" id="ARBA00004123"/>
    </source>
</evidence>
<feature type="compositionally biased region" description="Basic residues" evidence="8">
    <location>
        <begin position="408"/>
        <end position="419"/>
    </location>
</feature>
<keyword evidence="11" id="KW-1185">Reference proteome</keyword>
<feature type="region of interest" description="Disordered" evidence="8">
    <location>
        <begin position="101"/>
        <end position="128"/>
    </location>
</feature>
<feature type="region of interest" description="Disordered" evidence="8">
    <location>
        <begin position="538"/>
        <end position="574"/>
    </location>
</feature>
<feature type="domain" description="C2H2-type" evidence="9">
    <location>
        <begin position="75"/>
        <end position="103"/>
    </location>
</feature>
<dbReference type="PANTHER" id="PTHR40626:SF13">
    <property type="entry name" value="RESPIRATION FACTOR 2-RELATED"/>
    <property type="match status" value="1"/>
</dbReference>
<feature type="compositionally biased region" description="Low complexity" evidence="8">
    <location>
        <begin position="1009"/>
        <end position="1021"/>
    </location>
</feature>
<feature type="region of interest" description="Disordered" evidence="8">
    <location>
        <begin position="1"/>
        <end position="29"/>
    </location>
</feature>
<evidence type="ECO:0000256" key="5">
    <source>
        <dbReference type="ARBA" id="ARBA00022833"/>
    </source>
</evidence>
<dbReference type="GO" id="GO:0008270">
    <property type="term" value="F:zinc ion binding"/>
    <property type="evidence" value="ECO:0007669"/>
    <property type="project" value="UniProtKB-KW"/>
</dbReference>
<evidence type="ECO:0000259" key="9">
    <source>
        <dbReference type="PROSITE" id="PS50157"/>
    </source>
</evidence>
<feature type="compositionally biased region" description="Polar residues" evidence="8">
    <location>
        <begin position="194"/>
        <end position="208"/>
    </location>
</feature>
<organism evidence="10 11">
    <name type="scientific">Saccharomycopsis crataegensis</name>
    <dbReference type="NCBI Taxonomy" id="43959"/>
    <lineage>
        <taxon>Eukaryota</taxon>
        <taxon>Fungi</taxon>
        <taxon>Dikarya</taxon>
        <taxon>Ascomycota</taxon>
        <taxon>Saccharomycotina</taxon>
        <taxon>Saccharomycetes</taxon>
        <taxon>Saccharomycopsidaceae</taxon>
        <taxon>Saccharomycopsis</taxon>
    </lineage>
</organism>
<dbReference type="EMBL" id="BTFZ01000001">
    <property type="protein sequence ID" value="GMM33117.1"/>
    <property type="molecule type" value="Genomic_DNA"/>
</dbReference>
<keyword evidence="2" id="KW-0479">Metal-binding</keyword>
<reference evidence="10 11" key="1">
    <citation type="journal article" date="2023" name="Elife">
        <title>Identification of key yeast species and microbe-microbe interactions impacting larval growth of Drosophila in the wild.</title>
        <authorList>
            <person name="Mure A."/>
            <person name="Sugiura Y."/>
            <person name="Maeda R."/>
            <person name="Honda K."/>
            <person name="Sakurai N."/>
            <person name="Takahashi Y."/>
            <person name="Watada M."/>
            <person name="Katoh T."/>
            <person name="Gotoh A."/>
            <person name="Gotoh Y."/>
            <person name="Taniguchi I."/>
            <person name="Nakamura K."/>
            <person name="Hayashi T."/>
            <person name="Katayama T."/>
            <person name="Uemura T."/>
            <person name="Hattori Y."/>
        </authorList>
    </citation>
    <scope>NUCLEOTIDE SEQUENCE [LARGE SCALE GENOMIC DNA]</scope>
    <source>
        <strain evidence="10 11">SC-9</strain>
    </source>
</reference>
<evidence type="ECO:0000256" key="4">
    <source>
        <dbReference type="ARBA" id="ARBA00022771"/>
    </source>
</evidence>
<dbReference type="SMART" id="SM00355">
    <property type="entry name" value="ZnF_C2H2"/>
    <property type="match status" value="2"/>
</dbReference>
<comment type="subcellular location">
    <subcellularLocation>
        <location evidence="1">Nucleus</location>
    </subcellularLocation>
</comment>
<dbReference type="CDD" id="cd12148">
    <property type="entry name" value="fungal_TF_MHR"/>
    <property type="match status" value="1"/>
</dbReference>
<comment type="caution">
    <text evidence="10">The sequence shown here is derived from an EMBL/GenBank/DDBJ whole genome shotgun (WGS) entry which is preliminary data.</text>
</comment>
<keyword evidence="6" id="KW-0539">Nucleus</keyword>
<feature type="compositionally biased region" description="Polar residues" evidence="8">
    <location>
        <begin position="19"/>
        <end position="28"/>
    </location>
</feature>
<dbReference type="PANTHER" id="PTHR40626">
    <property type="entry name" value="MIP31509P"/>
    <property type="match status" value="1"/>
</dbReference>
<feature type="compositionally biased region" description="Polar residues" evidence="8">
    <location>
        <begin position="539"/>
        <end position="555"/>
    </location>
</feature>
<feature type="compositionally biased region" description="Polar residues" evidence="8">
    <location>
        <begin position="508"/>
        <end position="520"/>
    </location>
</feature>
<feature type="region of interest" description="Disordered" evidence="8">
    <location>
        <begin position="224"/>
        <end position="263"/>
    </location>
</feature>
<feature type="domain" description="C2H2-type" evidence="9">
    <location>
        <begin position="47"/>
        <end position="74"/>
    </location>
</feature>
<name>A0AAV5QEE5_9ASCO</name>
<dbReference type="GO" id="GO:0005634">
    <property type="term" value="C:nucleus"/>
    <property type="evidence" value="ECO:0007669"/>
    <property type="project" value="UniProtKB-SubCell"/>
</dbReference>
<evidence type="ECO:0000256" key="6">
    <source>
        <dbReference type="ARBA" id="ARBA00023242"/>
    </source>
</evidence>